<organism evidence="1 2">
    <name type="scientific">Thelohanellus kitauei</name>
    <name type="common">Myxosporean</name>
    <dbReference type="NCBI Taxonomy" id="669202"/>
    <lineage>
        <taxon>Eukaryota</taxon>
        <taxon>Metazoa</taxon>
        <taxon>Cnidaria</taxon>
        <taxon>Myxozoa</taxon>
        <taxon>Myxosporea</taxon>
        <taxon>Bivalvulida</taxon>
        <taxon>Platysporina</taxon>
        <taxon>Myxobolidae</taxon>
        <taxon>Thelohanellus</taxon>
    </lineage>
</organism>
<evidence type="ECO:0000313" key="2">
    <source>
        <dbReference type="Proteomes" id="UP000031668"/>
    </source>
</evidence>
<evidence type="ECO:0000313" key="1">
    <source>
        <dbReference type="EMBL" id="KII69552.1"/>
    </source>
</evidence>
<dbReference type="OrthoDB" id="10047020at2759"/>
<dbReference type="EMBL" id="JWZT01002379">
    <property type="protein sequence ID" value="KII69552.1"/>
    <property type="molecule type" value="Genomic_DNA"/>
</dbReference>
<sequence>MMKKLLCDLTMGLSDGLYTTKLQQHQKLFLYEDIKSTCISMIPKDFITQIFSEASLGFSEILNVGQPNDLVHAKFKEYNDLFKMIIESFNESPYLDHNKATDYLILCGRESQDLPPLHFFPNITRTISDANAISDTSDIAMKCDKTSFQARLRWFALIFELKFIFGSIRAKFIDSNL</sequence>
<comment type="caution">
    <text evidence="1">The sequence shown here is derived from an EMBL/GenBank/DDBJ whole genome shotgun (WGS) entry which is preliminary data.</text>
</comment>
<dbReference type="Proteomes" id="UP000031668">
    <property type="component" value="Unassembled WGS sequence"/>
</dbReference>
<accession>A0A0C2N6L3</accession>
<protein>
    <submittedName>
        <fullName evidence="1">Uncharacterized protein</fullName>
    </submittedName>
</protein>
<gene>
    <name evidence="1" type="ORF">RF11_04834</name>
</gene>
<reference evidence="1 2" key="1">
    <citation type="journal article" date="2014" name="Genome Biol. Evol.">
        <title>The genome of the myxosporean Thelohanellus kitauei shows adaptations to nutrient acquisition within its fish host.</title>
        <authorList>
            <person name="Yang Y."/>
            <person name="Xiong J."/>
            <person name="Zhou Z."/>
            <person name="Huo F."/>
            <person name="Miao W."/>
            <person name="Ran C."/>
            <person name="Liu Y."/>
            <person name="Zhang J."/>
            <person name="Feng J."/>
            <person name="Wang M."/>
            <person name="Wang M."/>
            <person name="Wang L."/>
            <person name="Yao B."/>
        </authorList>
    </citation>
    <scope>NUCLEOTIDE SEQUENCE [LARGE SCALE GENOMIC DNA]</scope>
    <source>
        <strain evidence="1">Wuqing</strain>
    </source>
</reference>
<name>A0A0C2N6L3_THEKT</name>
<proteinExistence type="predicted"/>
<keyword evidence="2" id="KW-1185">Reference proteome</keyword>
<dbReference type="AlphaFoldDB" id="A0A0C2N6L3"/>